<reference evidence="2 3" key="1">
    <citation type="submission" date="2016-10" db="EMBL/GenBank/DDBJ databases">
        <title>The whole genome sequencing and assembly of Aeribacillus pallidus KCTC3564 strain.</title>
        <authorList>
            <person name="Lee Y.-J."/>
            <person name="Park M.-K."/>
            <person name="Yi H."/>
            <person name="Bahn Y.-S."/>
            <person name="Kim J.F."/>
            <person name="Lee D.-W."/>
        </authorList>
    </citation>
    <scope>NUCLEOTIDE SEQUENCE [LARGE SCALE GENOMIC DNA]</scope>
    <source>
        <strain evidence="2 3">KCTC3564</strain>
    </source>
</reference>
<feature type="domain" description="Transposase IS4-like" evidence="1">
    <location>
        <begin position="23"/>
        <end position="108"/>
    </location>
</feature>
<gene>
    <name evidence="2" type="ORF">AP3564_15490</name>
</gene>
<dbReference type="GO" id="GO:0004803">
    <property type="term" value="F:transposase activity"/>
    <property type="evidence" value="ECO:0007669"/>
    <property type="project" value="InterPro"/>
</dbReference>
<evidence type="ECO:0000259" key="1">
    <source>
        <dbReference type="Pfam" id="PF01609"/>
    </source>
</evidence>
<protein>
    <recommendedName>
        <fullName evidence="1">Transposase IS4-like domain-containing protein</fullName>
    </recommendedName>
</protein>
<organism evidence="2 3">
    <name type="scientific">Aeribacillus pallidus</name>
    <dbReference type="NCBI Taxonomy" id="33936"/>
    <lineage>
        <taxon>Bacteria</taxon>
        <taxon>Bacillati</taxon>
        <taxon>Bacillota</taxon>
        <taxon>Bacilli</taxon>
        <taxon>Bacillales</taxon>
        <taxon>Bacillaceae</taxon>
        <taxon>Aeribacillus</taxon>
    </lineage>
</organism>
<dbReference type="SUPFAM" id="SSF53098">
    <property type="entry name" value="Ribonuclease H-like"/>
    <property type="match status" value="1"/>
</dbReference>
<dbReference type="EMBL" id="CP017703">
    <property type="protein sequence ID" value="ASS91431.1"/>
    <property type="molecule type" value="Genomic_DNA"/>
</dbReference>
<dbReference type="InterPro" id="IPR002559">
    <property type="entry name" value="Transposase_11"/>
</dbReference>
<dbReference type="Pfam" id="PF01609">
    <property type="entry name" value="DDE_Tnp_1"/>
    <property type="match status" value="1"/>
</dbReference>
<dbReference type="Proteomes" id="UP000214606">
    <property type="component" value="Chromosome"/>
</dbReference>
<dbReference type="GO" id="GO:0006313">
    <property type="term" value="P:DNA transposition"/>
    <property type="evidence" value="ECO:0007669"/>
    <property type="project" value="InterPro"/>
</dbReference>
<dbReference type="AlphaFoldDB" id="A0A223E8C1"/>
<accession>A0A223E8C1</accession>
<name>A0A223E8C1_9BACI</name>
<sequence length="155" mass="17883">MIRCAHRAFPYAFACYDKTSGISKIALASQMIQSLHGWNHRVYVLFDSWYTSKSLIETCLTKGWYFIAALKTNRILYPQGIRPSVKEFARYIDVSDTHLVIVGGETYRVYRYEGALNHIPNAVVLFYCKTDQPMTSEHLRCFLSTDTKTERSGYS</sequence>
<dbReference type="KEGG" id="apak:AP3564_15490"/>
<dbReference type="InterPro" id="IPR012337">
    <property type="entry name" value="RNaseH-like_sf"/>
</dbReference>
<evidence type="ECO:0000313" key="3">
    <source>
        <dbReference type="Proteomes" id="UP000214606"/>
    </source>
</evidence>
<evidence type="ECO:0000313" key="2">
    <source>
        <dbReference type="EMBL" id="ASS91431.1"/>
    </source>
</evidence>
<dbReference type="GO" id="GO:0003677">
    <property type="term" value="F:DNA binding"/>
    <property type="evidence" value="ECO:0007669"/>
    <property type="project" value="InterPro"/>
</dbReference>
<proteinExistence type="predicted"/>